<evidence type="ECO:0000313" key="1">
    <source>
        <dbReference type="EMBL" id="OGE44161.1"/>
    </source>
</evidence>
<sequence>MKQKGFSTVLVLLIIAVAVFGGYLVYQNQNKSNTSTPTAESTTNVDKVSDRKTFKSDKFNVSLNYPSNWSEAEVQEHKDGFNLAIGTYSKVNSYNITFQYTKRPNEIPLERYKNIQEAVQRELGLRGRTEGDTITSAIYTLTKIRDISLQNYKGVEFISSVPESASLGSLTDWKFNSTVRKVLFVNDNYDIISIVGSPNNLDLTGGLDKKTVSKEIDEDYINEFHKFIESIKIEN</sequence>
<comment type="caution">
    <text evidence="1">The sequence shown here is derived from an EMBL/GenBank/DDBJ whole genome shotgun (WGS) entry which is preliminary data.</text>
</comment>
<evidence type="ECO:0008006" key="3">
    <source>
        <dbReference type="Google" id="ProtNLM"/>
    </source>
</evidence>
<dbReference type="EMBL" id="MFDM01000007">
    <property type="protein sequence ID" value="OGE44161.1"/>
    <property type="molecule type" value="Genomic_DNA"/>
</dbReference>
<evidence type="ECO:0000313" key="2">
    <source>
        <dbReference type="Proteomes" id="UP000178565"/>
    </source>
</evidence>
<organism evidence="1 2">
    <name type="scientific">Candidatus Daviesbacteria bacterium RIFCSPLOWO2_01_FULL_39_12</name>
    <dbReference type="NCBI Taxonomy" id="1797785"/>
    <lineage>
        <taxon>Bacteria</taxon>
        <taxon>Candidatus Daviesiibacteriota</taxon>
    </lineage>
</organism>
<gene>
    <name evidence="1" type="ORF">A3B45_01085</name>
</gene>
<reference evidence="1 2" key="1">
    <citation type="journal article" date="2016" name="Nat. Commun.">
        <title>Thousands of microbial genomes shed light on interconnected biogeochemical processes in an aquifer system.</title>
        <authorList>
            <person name="Anantharaman K."/>
            <person name="Brown C.T."/>
            <person name="Hug L.A."/>
            <person name="Sharon I."/>
            <person name="Castelle C.J."/>
            <person name="Probst A.J."/>
            <person name="Thomas B.C."/>
            <person name="Singh A."/>
            <person name="Wilkins M.J."/>
            <person name="Karaoz U."/>
            <person name="Brodie E.L."/>
            <person name="Williams K.H."/>
            <person name="Hubbard S.S."/>
            <person name="Banfield J.F."/>
        </authorList>
    </citation>
    <scope>NUCLEOTIDE SEQUENCE [LARGE SCALE GENOMIC DNA]</scope>
</reference>
<name>A0A1F5KU59_9BACT</name>
<dbReference type="AlphaFoldDB" id="A0A1F5KU59"/>
<accession>A0A1F5KU59</accession>
<dbReference type="STRING" id="1797785.A3B45_01085"/>
<protein>
    <recommendedName>
        <fullName evidence="3">PsbP C-terminal domain-containing protein</fullName>
    </recommendedName>
</protein>
<proteinExistence type="predicted"/>
<dbReference type="Proteomes" id="UP000178565">
    <property type="component" value="Unassembled WGS sequence"/>
</dbReference>